<organism evidence="8">
    <name type="scientific">Prasinoderma coloniale</name>
    <dbReference type="NCBI Taxonomy" id="156133"/>
    <lineage>
        <taxon>Eukaryota</taxon>
        <taxon>Viridiplantae</taxon>
        <taxon>Prasinodermophyta</taxon>
        <taxon>Prasinodermophyceae</taxon>
        <taxon>Prasinodermales</taxon>
        <taxon>Prasinodermaceae</taxon>
        <taxon>Prasinoderma</taxon>
    </lineage>
</organism>
<protein>
    <recommendedName>
        <fullName evidence="2">serine O-acetyltransferase</fullName>
        <ecNumber evidence="2">2.3.1.30</ecNumber>
    </recommendedName>
</protein>
<dbReference type="GO" id="GO:0009001">
    <property type="term" value="F:serine O-acetyltransferase activity"/>
    <property type="evidence" value="ECO:0007669"/>
    <property type="project" value="UniProtKB-EC"/>
</dbReference>
<evidence type="ECO:0000256" key="3">
    <source>
        <dbReference type="ARBA" id="ARBA00022605"/>
    </source>
</evidence>
<dbReference type="EC" id="2.3.1.30" evidence="2"/>
<gene>
    <name evidence="8" type="ORF">PCOL08062_LOCUS9904</name>
</gene>
<keyword evidence="3" id="KW-0028">Amino-acid biosynthesis</keyword>
<dbReference type="EMBL" id="HBDZ01012917">
    <property type="protein sequence ID" value="CAD8246926.1"/>
    <property type="molecule type" value="Transcribed_RNA"/>
</dbReference>
<dbReference type="InterPro" id="IPR042122">
    <property type="entry name" value="Ser_AcTrfase_N_sf"/>
</dbReference>
<dbReference type="PROSITE" id="PS00101">
    <property type="entry name" value="HEXAPEP_TRANSFERASES"/>
    <property type="match status" value="1"/>
</dbReference>
<reference evidence="8" key="1">
    <citation type="submission" date="2021-01" db="EMBL/GenBank/DDBJ databases">
        <authorList>
            <person name="Corre E."/>
            <person name="Pelletier E."/>
            <person name="Niang G."/>
            <person name="Scheremetjew M."/>
            <person name="Finn R."/>
            <person name="Kale V."/>
            <person name="Holt S."/>
            <person name="Cochrane G."/>
            <person name="Meng A."/>
            <person name="Brown T."/>
            <person name="Cohen L."/>
        </authorList>
    </citation>
    <scope>NUCLEOTIDE SEQUENCE</scope>
    <source>
        <strain evidence="8">CCMP1413</strain>
    </source>
</reference>
<evidence type="ECO:0000256" key="7">
    <source>
        <dbReference type="SAM" id="MobiDB-lite"/>
    </source>
</evidence>
<dbReference type="InterPro" id="IPR001451">
    <property type="entry name" value="Hexapep"/>
</dbReference>
<evidence type="ECO:0000256" key="2">
    <source>
        <dbReference type="ARBA" id="ARBA00013266"/>
    </source>
</evidence>
<name>A0A7R9TWH3_9VIRI</name>
<evidence type="ECO:0000313" key="8">
    <source>
        <dbReference type="EMBL" id="CAD8246926.1"/>
    </source>
</evidence>
<keyword evidence="4" id="KW-0808">Transferase</keyword>
<keyword evidence="5" id="KW-0012">Acyltransferase</keyword>
<comment type="similarity">
    <text evidence="1">Belongs to the transferase hexapeptide repeat family.</text>
</comment>
<evidence type="ECO:0000256" key="6">
    <source>
        <dbReference type="ARBA" id="ARBA00049486"/>
    </source>
</evidence>
<accession>A0A7R9TWH3</accession>
<dbReference type="CDD" id="cd03354">
    <property type="entry name" value="LbH_SAT"/>
    <property type="match status" value="1"/>
</dbReference>
<dbReference type="GO" id="GO:1901607">
    <property type="term" value="P:alpha-amino acid biosynthetic process"/>
    <property type="evidence" value="ECO:0007669"/>
    <property type="project" value="UniProtKB-ARBA"/>
</dbReference>
<dbReference type="GO" id="GO:0170033">
    <property type="term" value="P:L-amino acid metabolic process"/>
    <property type="evidence" value="ECO:0007669"/>
    <property type="project" value="UniProtKB-ARBA"/>
</dbReference>
<dbReference type="GO" id="GO:0006790">
    <property type="term" value="P:sulfur compound metabolic process"/>
    <property type="evidence" value="ECO:0007669"/>
    <property type="project" value="UniProtKB-ARBA"/>
</dbReference>
<evidence type="ECO:0000256" key="4">
    <source>
        <dbReference type="ARBA" id="ARBA00022679"/>
    </source>
</evidence>
<comment type="catalytic activity">
    <reaction evidence="6">
        <text>L-serine + acetyl-CoA = O-acetyl-L-serine + CoA</text>
        <dbReference type="Rhea" id="RHEA:24560"/>
        <dbReference type="ChEBI" id="CHEBI:33384"/>
        <dbReference type="ChEBI" id="CHEBI:57287"/>
        <dbReference type="ChEBI" id="CHEBI:57288"/>
        <dbReference type="ChEBI" id="CHEBI:58340"/>
        <dbReference type="EC" id="2.3.1.30"/>
    </reaction>
</comment>
<dbReference type="InterPro" id="IPR045304">
    <property type="entry name" value="LbH_SAT"/>
</dbReference>
<dbReference type="FunFam" id="2.160.10.10:FF:000007">
    <property type="entry name" value="Serine acetyltransferase"/>
    <property type="match status" value="1"/>
</dbReference>
<sequence>MVFFKGFAGVQAHRCAHELWLRGKTAAACLIQSRVSEAFGMDVHPAATIGPGFMVDHATGVVIGETAVVGRDVTMLHAVTLGGTGKERGRRHPSVGDGVFIGAGASLLGCIKVGAQAKIGAGTTVVRDVPPGATIVGVVGVQVKKRRGAAGAGAGASDHVADDSLLFDMAGSSGLRERLSELVLLRRRGAGNEPSGDGRAGSASEAEKDAGAGGGGGAKSPRRGLFAAARPRAKL</sequence>
<dbReference type="Pfam" id="PF00132">
    <property type="entry name" value="Hexapep"/>
    <property type="match status" value="1"/>
</dbReference>
<feature type="region of interest" description="Disordered" evidence="7">
    <location>
        <begin position="189"/>
        <end position="235"/>
    </location>
</feature>
<dbReference type="PANTHER" id="PTHR42811">
    <property type="entry name" value="SERINE ACETYLTRANSFERASE"/>
    <property type="match status" value="1"/>
</dbReference>
<dbReference type="SUPFAM" id="SSF51161">
    <property type="entry name" value="Trimeric LpxA-like enzymes"/>
    <property type="match status" value="1"/>
</dbReference>
<dbReference type="GO" id="GO:0170039">
    <property type="term" value="P:proteinogenic amino acid metabolic process"/>
    <property type="evidence" value="ECO:0007669"/>
    <property type="project" value="UniProtKB-ARBA"/>
</dbReference>
<dbReference type="Gene3D" id="1.10.3130.10">
    <property type="entry name" value="serine acetyltransferase, domain 1"/>
    <property type="match status" value="1"/>
</dbReference>
<proteinExistence type="inferred from homology"/>
<dbReference type="InterPro" id="IPR018357">
    <property type="entry name" value="Hexapep_transf_CS"/>
</dbReference>
<evidence type="ECO:0000256" key="5">
    <source>
        <dbReference type="ARBA" id="ARBA00023315"/>
    </source>
</evidence>
<dbReference type="InterPro" id="IPR011004">
    <property type="entry name" value="Trimer_LpxA-like_sf"/>
</dbReference>
<evidence type="ECO:0000256" key="1">
    <source>
        <dbReference type="ARBA" id="ARBA00007274"/>
    </source>
</evidence>
<dbReference type="Gene3D" id="2.160.10.10">
    <property type="entry name" value="Hexapeptide repeat proteins"/>
    <property type="match status" value="1"/>
</dbReference>
<dbReference type="AlphaFoldDB" id="A0A7R9TWH3"/>